<dbReference type="InterPro" id="IPR001759">
    <property type="entry name" value="PTX_dom"/>
</dbReference>
<dbReference type="Gene3D" id="3.10.100.10">
    <property type="entry name" value="Mannose-Binding Protein A, subunit A"/>
    <property type="match status" value="1"/>
</dbReference>
<dbReference type="InterPro" id="IPR051360">
    <property type="entry name" value="Neuronal_Pentraxin_Related"/>
</dbReference>
<keyword evidence="4" id="KW-1015">Disulfide bond</keyword>
<keyword evidence="3" id="KW-0106">Calcium</keyword>
<organism evidence="8 9">
    <name type="scientific">Halocaridina rubra</name>
    <name type="common">Hawaiian red shrimp</name>
    <dbReference type="NCBI Taxonomy" id="373956"/>
    <lineage>
        <taxon>Eukaryota</taxon>
        <taxon>Metazoa</taxon>
        <taxon>Ecdysozoa</taxon>
        <taxon>Arthropoda</taxon>
        <taxon>Crustacea</taxon>
        <taxon>Multicrustacea</taxon>
        <taxon>Malacostraca</taxon>
        <taxon>Eumalacostraca</taxon>
        <taxon>Eucarida</taxon>
        <taxon>Decapoda</taxon>
        <taxon>Pleocyemata</taxon>
        <taxon>Caridea</taxon>
        <taxon>Atyoidea</taxon>
        <taxon>Atyidae</taxon>
        <taxon>Halocaridina</taxon>
    </lineage>
</organism>
<feature type="non-terminal residue" evidence="8">
    <location>
        <position position="168"/>
    </location>
</feature>
<dbReference type="InterPro" id="IPR013320">
    <property type="entry name" value="ConA-like_dom_sf"/>
</dbReference>
<accession>A0AAN8WNQ9</accession>
<protein>
    <recommendedName>
        <fullName evidence="7">Pentraxin (PTX) domain-containing protein</fullName>
    </recommendedName>
</protein>
<dbReference type="PROSITE" id="PS51828">
    <property type="entry name" value="PTX_2"/>
    <property type="match status" value="1"/>
</dbReference>
<feature type="domain" description="Pentraxin (PTX)" evidence="7">
    <location>
        <begin position="1"/>
        <end position="86"/>
    </location>
</feature>
<evidence type="ECO:0000256" key="1">
    <source>
        <dbReference type="ARBA" id="ARBA00001913"/>
    </source>
</evidence>
<dbReference type="InterPro" id="IPR016186">
    <property type="entry name" value="C-type_lectin-like/link_sf"/>
</dbReference>
<dbReference type="Gene3D" id="2.60.120.200">
    <property type="match status" value="1"/>
</dbReference>
<proteinExistence type="predicted"/>
<keyword evidence="2" id="KW-0479">Metal-binding</keyword>
<dbReference type="EMBL" id="JAXCGZ010022701">
    <property type="protein sequence ID" value="KAK7026755.1"/>
    <property type="molecule type" value="Genomic_DNA"/>
</dbReference>
<comment type="cofactor">
    <cofactor evidence="1">
        <name>Ca(2+)</name>
        <dbReference type="ChEBI" id="CHEBI:29108"/>
    </cofactor>
</comment>
<dbReference type="GO" id="GO:0046872">
    <property type="term" value="F:metal ion binding"/>
    <property type="evidence" value="ECO:0007669"/>
    <property type="project" value="UniProtKB-KW"/>
</dbReference>
<evidence type="ECO:0000256" key="5">
    <source>
        <dbReference type="ARBA" id="ARBA00023180"/>
    </source>
</evidence>
<gene>
    <name evidence="8" type="ORF">SK128_003071</name>
</gene>
<evidence type="ECO:0000313" key="8">
    <source>
        <dbReference type="EMBL" id="KAK7026755.1"/>
    </source>
</evidence>
<sequence>MLMLPNSTIALGQDQDSLAGNFDASQSFSGAISDVNMWPRLLTDEEMPNITNCNERIAGDLINWDADTWSIGEDSSEVNMTLHETCDISPLPYFMFPDKLKFTDAAGLCKAFGGELTTPKTAEEQEVVYNMALKNTAYCAKDGGALMWLGITDESNESVWRYYSDDAY</sequence>
<evidence type="ECO:0000256" key="4">
    <source>
        <dbReference type="ARBA" id="ARBA00023157"/>
    </source>
</evidence>
<name>A0AAN8WNQ9_HALRR</name>
<dbReference type="AlphaFoldDB" id="A0AAN8WNQ9"/>
<dbReference type="SUPFAM" id="SSF56436">
    <property type="entry name" value="C-type lectin-like"/>
    <property type="match status" value="1"/>
</dbReference>
<evidence type="ECO:0000259" key="7">
    <source>
        <dbReference type="PROSITE" id="PS51828"/>
    </source>
</evidence>
<dbReference type="PRINTS" id="PR00895">
    <property type="entry name" value="PENTAXIN"/>
</dbReference>
<dbReference type="Pfam" id="PF00354">
    <property type="entry name" value="Pentaxin"/>
    <property type="match status" value="1"/>
</dbReference>
<evidence type="ECO:0000256" key="2">
    <source>
        <dbReference type="ARBA" id="ARBA00022723"/>
    </source>
</evidence>
<keyword evidence="9" id="KW-1185">Reference proteome</keyword>
<comment type="caution">
    <text evidence="8">The sequence shown here is derived from an EMBL/GenBank/DDBJ whole genome shotgun (WGS) entry which is preliminary data.</text>
</comment>
<reference evidence="8 9" key="1">
    <citation type="submission" date="2023-11" db="EMBL/GenBank/DDBJ databases">
        <title>Halocaridina rubra genome assembly.</title>
        <authorList>
            <person name="Smith C."/>
        </authorList>
    </citation>
    <scope>NUCLEOTIDE SEQUENCE [LARGE SCALE GENOMIC DNA]</scope>
    <source>
        <strain evidence="8">EP-1</strain>
        <tissue evidence="8">Whole</tissue>
    </source>
</reference>
<dbReference type="InterPro" id="IPR016187">
    <property type="entry name" value="CTDL_fold"/>
</dbReference>
<dbReference type="PANTHER" id="PTHR19277:SF125">
    <property type="entry name" value="B6"/>
    <property type="match status" value="1"/>
</dbReference>
<evidence type="ECO:0000256" key="3">
    <source>
        <dbReference type="ARBA" id="ARBA00022837"/>
    </source>
</evidence>
<evidence type="ECO:0000313" key="9">
    <source>
        <dbReference type="Proteomes" id="UP001381693"/>
    </source>
</evidence>
<dbReference type="PANTHER" id="PTHR19277">
    <property type="entry name" value="PENTRAXIN"/>
    <property type="match status" value="1"/>
</dbReference>
<comment type="caution">
    <text evidence="6">Lacks conserved residue(s) required for the propagation of feature annotation.</text>
</comment>
<dbReference type="SUPFAM" id="SSF49899">
    <property type="entry name" value="Concanavalin A-like lectins/glucanases"/>
    <property type="match status" value="1"/>
</dbReference>
<evidence type="ECO:0000256" key="6">
    <source>
        <dbReference type="PROSITE-ProRule" id="PRU01172"/>
    </source>
</evidence>
<dbReference type="Proteomes" id="UP001381693">
    <property type="component" value="Unassembled WGS sequence"/>
</dbReference>
<dbReference type="CDD" id="cd00037">
    <property type="entry name" value="CLECT"/>
    <property type="match status" value="1"/>
</dbReference>
<dbReference type="Pfam" id="PF00059">
    <property type="entry name" value="Lectin_C"/>
    <property type="match status" value="1"/>
</dbReference>
<keyword evidence="5" id="KW-0325">Glycoprotein</keyword>
<dbReference type="InterPro" id="IPR001304">
    <property type="entry name" value="C-type_lectin-like"/>
</dbReference>